<reference evidence="2" key="1">
    <citation type="journal article" date="2014" name="Front. Microbiol.">
        <title>High frequency of phylogenetically diverse reductive dehalogenase-homologous genes in deep subseafloor sedimentary metagenomes.</title>
        <authorList>
            <person name="Kawai M."/>
            <person name="Futagami T."/>
            <person name="Toyoda A."/>
            <person name="Takaki Y."/>
            <person name="Nishi S."/>
            <person name="Hori S."/>
            <person name="Arai W."/>
            <person name="Tsubouchi T."/>
            <person name="Morono Y."/>
            <person name="Uchiyama I."/>
            <person name="Ito T."/>
            <person name="Fujiyama A."/>
            <person name="Inagaki F."/>
            <person name="Takami H."/>
        </authorList>
    </citation>
    <scope>NUCLEOTIDE SEQUENCE</scope>
    <source>
        <strain evidence="2">Expedition CK06-06</strain>
    </source>
</reference>
<evidence type="ECO:0008006" key="3">
    <source>
        <dbReference type="Google" id="ProtNLM"/>
    </source>
</evidence>
<feature type="non-terminal residue" evidence="2">
    <location>
        <position position="90"/>
    </location>
</feature>
<dbReference type="AlphaFoldDB" id="X1VY86"/>
<name>X1VY86_9ZZZZ</name>
<accession>X1VY86</accession>
<organism evidence="2">
    <name type="scientific">marine sediment metagenome</name>
    <dbReference type="NCBI Taxonomy" id="412755"/>
    <lineage>
        <taxon>unclassified sequences</taxon>
        <taxon>metagenomes</taxon>
        <taxon>ecological metagenomes</taxon>
    </lineage>
</organism>
<protein>
    <recommendedName>
        <fullName evidence="3">Polysaccharide biosynthesis protein C-terminal domain-containing protein</fullName>
    </recommendedName>
</protein>
<evidence type="ECO:0000256" key="1">
    <source>
        <dbReference type="SAM" id="Phobius"/>
    </source>
</evidence>
<keyword evidence="1" id="KW-0472">Membrane</keyword>
<feature type="transmembrane region" description="Helical" evidence="1">
    <location>
        <begin position="51"/>
        <end position="73"/>
    </location>
</feature>
<proteinExistence type="predicted"/>
<keyword evidence="1" id="KW-0812">Transmembrane</keyword>
<keyword evidence="1" id="KW-1133">Transmembrane helix</keyword>
<gene>
    <name evidence="2" type="ORF">S12H4_62202</name>
</gene>
<evidence type="ECO:0000313" key="2">
    <source>
        <dbReference type="EMBL" id="GAJ17060.1"/>
    </source>
</evidence>
<comment type="caution">
    <text evidence="2">The sequence shown here is derived from an EMBL/GenBank/DDBJ whole genome shotgun (WGS) entry which is preliminary data.</text>
</comment>
<dbReference type="EMBL" id="BARW01041610">
    <property type="protein sequence ID" value="GAJ17060.1"/>
    <property type="molecule type" value="Genomic_DNA"/>
</dbReference>
<sequence length="90" mass="9885">MAIYTVISVWNNNYAFFLNGISKLKLPLFISIFAALSNIPLSIYFAKTLQLGNAGVILGTIVSLSPGVIFGPWQTYYVINIKSERGILNA</sequence>